<dbReference type="EMBL" id="AP028215">
    <property type="protein sequence ID" value="BEI92106.1"/>
    <property type="molecule type" value="Genomic_DNA"/>
</dbReference>
<feature type="domain" description="Coiled-coil" evidence="4">
    <location>
        <begin position="130"/>
        <end position="212"/>
    </location>
</feature>
<evidence type="ECO:0000259" key="4">
    <source>
        <dbReference type="Pfam" id="PF06244"/>
    </source>
</evidence>
<organism evidence="6 7">
    <name type="scientific">Cutaneotrichosporon cavernicola</name>
    <dbReference type="NCBI Taxonomy" id="279322"/>
    <lineage>
        <taxon>Eukaryota</taxon>
        <taxon>Fungi</taxon>
        <taxon>Dikarya</taxon>
        <taxon>Basidiomycota</taxon>
        <taxon>Agaricomycotina</taxon>
        <taxon>Tremellomycetes</taxon>
        <taxon>Trichosporonales</taxon>
        <taxon>Trichosporonaceae</taxon>
        <taxon>Cutaneotrichosporon</taxon>
    </lineage>
</organism>
<evidence type="ECO:0000259" key="5">
    <source>
        <dbReference type="Pfam" id="PF22048"/>
    </source>
</evidence>
<protein>
    <recommendedName>
        <fullName evidence="8">DUF1014-domain-containing protein</fullName>
    </recommendedName>
</protein>
<dbReference type="InterPro" id="IPR010422">
    <property type="entry name" value="Ccdc124/Oxs1"/>
</dbReference>
<gene>
    <name evidence="6" type="ORF">CcaverHIS019_0409260</name>
</gene>
<dbReference type="Proteomes" id="UP001233271">
    <property type="component" value="Chromosome 4"/>
</dbReference>
<dbReference type="RefSeq" id="XP_060457371.1">
    <property type="nucleotide sequence ID" value="XM_060600815.1"/>
</dbReference>
<feature type="region of interest" description="Disordered" evidence="3">
    <location>
        <begin position="1"/>
        <end position="89"/>
    </location>
</feature>
<feature type="compositionally biased region" description="Basic and acidic residues" evidence="3">
    <location>
        <begin position="48"/>
        <end position="72"/>
    </location>
</feature>
<evidence type="ECO:0008006" key="8">
    <source>
        <dbReference type="Google" id="ProtNLM"/>
    </source>
</evidence>
<dbReference type="Pfam" id="PF22048">
    <property type="entry name" value="LSO1_2-like"/>
    <property type="match status" value="1"/>
</dbReference>
<dbReference type="GO" id="GO:0006366">
    <property type="term" value="P:transcription by RNA polymerase II"/>
    <property type="evidence" value="ECO:0007669"/>
    <property type="project" value="TreeGrafter"/>
</dbReference>
<dbReference type="Pfam" id="PF06244">
    <property type="entry name" value="Ccdc124"/>
    <property type="match status" value="1"/>
</dbReference>
<name>A0AA48L514_9TREE</name>
<evidence type="ECO:0000256" key="1">
    <source>
        <dbReference type="ARBA" id="ARBA00008296"/>
    </source>
</evidence>
<dbReference type="AlphaFoldDB" id="A0AA48L514"/>
<dbReference type="GeneID" id="85495976"/>
<dbReference type="PANTHER" id="PTHR21680">
    <property type="entry name" value="COILED-COIL DOMAIN-CONTAINING PROTEIN 124"/>
    <property type="match status" value="1"/>
</dbReference>
<keyword evidence="2" id="KW-0175">Coiled coil</keyword>
<feature type="domain" description="LSO1/LSO2" evidence="5">
    <location>
        <begin position="8"/>
        <end position="75"/>
    </location>
</feature>
<feature type="compositionally biased region" description="Basic and acidic residues" evidence="3">
    <location>
        <begin position="8"/>
        <end position="41"/>
    </location>
</feature>
<dbReference type="KEGG" id="ccac:CcaHIS019_0409260"/>
<dbReference type="PANTHER" id="PTHR21680:SF0">
    <property type="entry name" value="COILED-COIL DOMAIN-CONTAINING PROTEIN 124"/>
    <property type="match status" value="1"/>
</dbReference>
<dbReference type="InterPro" id="IPR054413">
    <property type="entry name" value="LSO1/2"/>
</dbReference>
<evidence type="ECO:0000313" key="6">
    <source>
        <dbReference type="EMBL" id="BEI92106.1"/>
    </source>
</evidence>
<evidence type="ECO:0000313" key="7">
    <source>
        <dbReference type="Proteomes" id="UP001233271"/>
    </source>
</evidence>
<keyword evidence="7" id="KW-1185">Reference proteome</keyword>
<dbReference type="InterPro" id="IPR054414">
    <property type="entry name" value="Ccdc124/Oxs1_C"/>
</dbReference>
<dbReference type="GO" id="GO:0005634">
    <property type="term" value="C:nucleus"/>
    <property type="evidence" value="ECO:0007669"/>
    <property type="project" value="TreeGrafter"/>
</dbReference>
<reference evidence="6" key="1">
    <citation type="journal article" date="2023" name="BMC Genomics">
        <title>Chromosome-level genome assemblies of Cutaneotrichosporon spp. (Trichosporonales, Basidiomycota) reveal imbalanced evolution between nucleotide sequences and chromosome synteny.</title>
        <authorList>
            <person name="Kobayashi Y."/>
            <person name="Kayamori A."/>
            <person name="Aoki K."/>
            <person name="Shiwa Y."/>
            <person name="Matsutani M."/>
            <person name="Fujita N."/>
            <person name="Sugita T."/>
            <person name="Iwasaki W."/>
            <person name="Tanaka N."/>
            <person name="Takashima M."/>
        </authorList>
    </citation>
    <scope>NUCLEOTIDE SEQUENCE</scope>
    <source>
        <strain evidence="6">HIS019</strain>
    </source>
</reference>
<proteinExistence type="inferred from homology"/>
<sequence length="244" mass="26857">MPPKGGNAKKESGRAKKAENEAKKAAEVTKAKDKAEADKWKAGSKGVSKADVEAAKKSEAAAKKADRDRLLAEEEAAAPVKKKAPSAKDKKLAAEAKLKAQNISIAAAFRTDDPAGLRRDEDRKVDELSATGIEGMLEALEVVNAKTSDQAMGSKAGEIERHPEKRYKAAFAAYLEREMPKLKEDHPGLRQNQMREVLHKQFQKAPENPFNQVSVAYNASKDDRLDTLKKTMKAREDKYRVDSE</sequence>
<dbReference type="GO" id="GO:0003713">
    <property type="term" value="F:transcription coactivator activity"/>
    <property type="evidence" value="ECO:0007669"/>
    <property type="project" value="TreeGrafter"/>
</dbReference>
<evidence type="ECO:0000256" key="3">
    <source>
        <dbReference type="SAM" id="MobiDB-lite"/>
    </source>
</evidence>
<accession>A0AA48L514</accession>
<comment type="similarity">
    <text evidence="1">Belongs to the CCDC124 family.</text>
</comment>
<evidence type="ECO:0000256" key="2">
    <source>
        <dbReference type="ARBA" id="ARBA00023054"/>
    </source>
</evidence>